<evidence type="ECO:0000259" key="1">
    <source>
        <dbReference type="Pfam" id="PF18739"/>
    </source>
</evidence>
<evidence type="ECO:0000313" key="4">
    <source>
        <dbReference type="Proteomes" id="UP000007947"/>
    </source>
</evidence>
<dbReference type="EMBL" id="AP012204">
    <property type="protein sequence ID" value="BAK33759.1"/>
    <property type="molecule type" value="Genomic_DNA"/>
</dbReference>
<evidence type="ECO:0000259" key="2">
    <source>
        <dbReference type="Pfam" id="PF18862"/>
    </source>
</evidence>
<feature type="domain" description="Apea-like HEPN" evidence="1">
    <location>
        <begin position="287"/>
        <end position="420"/>
    </location>
</feature>
<evidence type="ECO:0000313" key="3">
    <source>
        <dbReference type="EMBL" id="BAK33759.1"/>
    </source>
</evidence>
<accession>F5XL71</accession>
<name>F5XL71_MICPN</name>
<dbReference type="HOGENOM" id="CLU_575949_0_0_11"/>
<dbReference type="InterPro" id="IPR041229">
    <property type="entry name" value="HEPN_Apea"/>
</dbReference>
<dbReference type="Pfam" id="PF18739">
    <property type="entry name" value="HEPN_Apea"/>
    <property type="match status" value="1"/>
</dbReference>
<dbReference type="InterPro" id="IPR041223">
    <property type="entry name" value="ApeA_NTD"/>
</dbReference>
<dbReference type="OrthoDB" id="4578094at2"/>
<dbReference type="AlphaFoldDB" id="F5XL71"/>
<sequence length="474" mass="52355">MNFEVTGTWTLSGGGPECHGHLEKSAERDAKLSIYGKFGDLPEPGFGNSQTIWGTTPKGPISLLNALPTSWTDPPIETQTWTVQRVIRGGHIDRTSAFRHFTFKLPGLLYWFGPSPLNYASQRGASNSPVADYNSELTAELHNGATIRLLGTSSRSRTLVNESTEKFAIYVVSKKTGMSLDEIDFICLSFQRLHSLITNEPMSAFDVTMYSETLGDGGFWFEEQDKIEGARWASTGLHDPFFDTSEIGFASFVNKWHNLHQTALVACSAAAPREDAMYLSSRLIQGANGVEALAATRVVPISQEHHLLVAEVEKALEVGEIARDTRKYLIKQLEYQRQGTLSTKLVGLARSLGQESAAWLLGPKLGVWADVVAKVRNSLTHGSQLSDGLSADTELLWACDLSVTVVLRLALLVECGFTNRQGPPGANGEIFIFRDEKIASHPNSNLYELAARLAEYSPYWKQWNQRLHGHSQIK</sequence>
<reference evidence="3 4" key="1">
    <citation type="submission" date="2011-05" db="EMBL/GenBank/DDBJ databases">
        <title>Whole genome sequence of Microlunatus phosphovorus NM-1.</title>
        <authorList>
            <person name="Hosoyama A."/>
            <person name="Sasaki K."/>
            <person name="Harada T."/>
            <person name="Igarashi R."/>
            <person name="Kawakoshi A."/>
            <person name="Sasagawa M."/>
            <person name="Fukada J."/>
            <person name="Nakamura S."/>
            <person name="Katano Y."/>
            <person name="Hanada S."/>
            <person name="Kamagata Y."/>
            <person name="Nakamura N."/>
            <person name="Yamazaki S."/>
            <person name="Fujita N."/>
        </authorList>
    </citation>
    <scope>NUCLEOTIDE SEQUENCE [LARGE SCALE GENOMIC DNA]</scope>
    <source>
        <strain evidence="4">ATCC 700054 / DSM 10555 / JCM 9379 / NBRC 101784 / NCIMB 13414 / VKM Ac-1990 / NM-1</strain>
    </source>
</reference>
<keyword evidence="4" id="KW-1185">Reference proteome</keyword>
<proteinExistence type="predicted"/>
<organism evidence="3 4">
    <name type="scientific">Microlunatus phosphovorus (strain ATCC 700054 / DSM 10555 / JCM 9379 / NBRC 101784 / NCIMB 13414 / VKM Ac-1990 / NM-1)</name>
    <dbReference type="NCBI Taxonomy" id="1032480"/>
    <lineage>
        <taxon>Bacteria</taxon>
        <taxon>Bacillati</taxon>
        <taxon>Actinomycetota</taxon>
        <taxon>Actinomycetes</taxon>
        <taxon>Propionibacteriales</taxon>
        <taxon>Propionibacteriaceae</taxon>
        <taxon>Microlunatus</taxon>
    </lineage>
</organism>
<feature type="domain" description="ApeA N-terminal" evidence="2">
    <location>
        <begin position="4"/>
        <end position="256"/>
    </location>
</feature>
<protein>
    <submittedName>
        <fullName evidence="3">Uncharacterized protein</fullName>
    </submittedName>
</protein>
<dbReference type="Proteomes" id="UP000007947">
    <property type="component" value="Chromosome"/>
</dbReference>
<dbReference type="KEGG" id="mph:MLP_07450"/>
<dbReference type="Pfam" id="PF18862">
    <property type="entry name" value="ApeA_NTD1"/>
    <property type="match status" value="1"/>
</dbReference>
<gene>
    <name evidence="3" type="ordered locus">MLP_07450</name>
</gene>
<dbReference type="RefSeq" id="WP_013861646.1">
    <property type="nucleotide sequence ID" value="NC_015635.1"/>
</dbReference>